<evidence type="ECO:0000259" key="1">
    <source>
        <dbReference type="Pfam" id="PF23155"/>
    </source>
</evidence>
<dbReference type="OrthoDB" id="4153721at2759"/>
<name>A0A0D1WVR8_EXOME</name>
<feature type="domain" description="DUF7053" evidence="1">
    <location>
        <begin position="37"/>
        <end position="201"/>
    </location>
</feature>
<dbReference type="AlphaFoldDB" id="A0A0D1WVR8"/>
<reference evidence="2 3" key="1">
    <citation type="submission" date="2015-01" db="EMBL/GenBank/DDBJ databases">
        <title>The Genome Sequence of Exophiala mesophila CBS40295.</title>
        <authorList>
            <consortium name="The Broad Institute Genomics Platform"/>
            <person name="Cuomo C."/>
            <person name="de Hoog S."/>
            <person name="Gorbushina A."/>
            <person name="Stielow B."/>
            <person name="Teixiera M."/>
            <person name="Abouelleil A."/>
            <person name="Chapman S.B."/>
            <person name="Priest M."/>
            <person name="Young S.K."/>
            <person name="Wortman J."/>
            <person name="Nusbaum C."/>
            <person name="Birren B."/>
        </authorList>
    </citation>
    <scope>NUCLEOTIDE SEQUENCE [LARGE SCALE GENOMIC DNA]</scope>
    <source>
        <strain evidence="2 3">CBS 40295</strain>
    </source>
</reference>
<dbReference type="OMA" id="WYIRSTI"/>
<accession>A0A0D1WVR8</accession>
<keyword evidence="3" id="KW-1185">Reference proteome</keyword>
<sequence length="217" mass="24221">MAFLQTSIRSGYITDLVLPPAQEGQDPATILEQGLAAIFASIHSPTTMINLNPLVQSVNQIPESDPKCVDYREIAPTFDIALDAPYVMLTQDDLDPKANTISTNGFRQFEIVDKLNIGFGMSQNLVYHAAIRQTRFGMETFTNAGSGVVIFGRWEIKVGDGGRVINIIEKNVVRCNLLLSWYIRSTIDKSHAEAHAKLKEKWIVRMKEVGFDPIPRN</sequence>
<dbReference type="EMBL" id="KN847522">
    <property type="protein sequence ID" value="KIV93465.1"/>
    <property type="molecule type" value="Genomic_DNA"/>
</dbReference>
<evidence type="ECO:0000313" key="2">
    <source>
        <dbReference type="EMBL" id="KIV93465.1"/>
    </source>
</evidence>
<dbReference type="RefSeq" id="XP_016225039.1">
    <property type="nucleotide sequence ID" value="XM_016369251.1"/>
</dbReference>
<dbReference type="STRING" id="212818.A0A0D1WVR8"/>
<evidence type="ECO:0000313" key="3">
    <source>
        <dbReference type="Proteomes" id="UP000054302"/>
    </source>
</evidence>
<dbReference type="HOGENOM" id="CLU_1152297_0_0_1"/>
<dbReference type="InterPro" id="IPR055481">
    <property type="entry name" value="DUF7053"/>
</dbReference>
<dbReference type="Proteomes" id="UP000054302">
    <property type="component" value="Unassembled WGS sequence"/>
</dbReference>
<dbReference type="VEuPathDB" id="FungiDB:PV10_04677"/>
<dbReference type="Pfam" id="PF23155">
    <property type="entry name" value="DUF7053"/>
    <property type="match status" value="1"/>
</dbReference>
<protein>
    <recommendedName>
        <fullName evidence="1">DUF7053 domain-containing protein</fullName>
    </recommendedName>
</protein>
<dbReference type="GeneID" id="27322522"/>
<organism evidence="2 3">
    <name type="scientific">Exophiala mesophila</name>
    <name type="common">Black yeast-like fungus</name>
    <dbReference type="NCBI Taxonomy" id="212818"/>
    <lineage>
        <taxon>Eukaryota</taxon>
        <taxon>Fungi</taxon>
        <taxon>Dikarya</taxon>
        <taxon>Ascomycota</taxon>
        <taxon>Pezizomycotina</taxon>
        <taxon>Eurotiomycetes</taxon>
        <taxon>Chaetothyriomycetidae</taxon>
        <taxon>Chaetothyriales</taxon>
        <taxon>Herpotrichiellaceae</taxon>
        <taxon>Exophiala</taxon>
    </lineage>
</organism>
<gene>
    <name evidence="2" type="ORF">PV10_04677</name>
</gene>
<proteinExistence type="predicted"/>